<keyword evidence="2" id="KW-1185">Reference proteome</keyword>
<protein>
    <recommendedName>
        <fullName evidence="3">Mediator complex subunit 5</fullName>
    </recommendedName>
</protein>
<gene>
    <name evidence="1" type="ORF">SCHCODRAFT_73279</name>
</gene>
<dbReference type="HOGENOM" id="CLU_624963_0_0_1"/>
<evidence type="ECO:0000313" key="1">
    <source>
        <dbReference type="EMBL" id="EFJ03787.1"/>
    </source>
</evidence>
<sequence length="439" mass="48252">MSLQTLTRNCFQSGLPPRKWLNACKLFLKNNELMGENQVTLSNSVLCLYPSYPGDPDLTEYLKQAIQDQMIDLPVFVSTFLKAARSPDFRNAATLDTLCRVALDAHYLNGIPPLGSVIDFNVSINDHLDILTDALNLVAIAHSLPLTHFHQLTRSAEELATLVLVCVGDVKQLTASTARSQVMNAHDLVIHCADALTNEFKTLLDQWIFNLHGMLNDNEKAMEELMHSAQAATGKGDMLGQSSEMDIVRLRGLDRFGAGSGMDPVALLAAMYRWTSWSPTVFYRQLLHACISCMAEESGKSILVWKAFFVGRLPVILTSFEKEVSAEGVAIDWKSAMHAAAVYLKQLASVTSCDVHLAGHDLPNDSSPTAIPSSILRDFVQEAAVNGLLDKSTALSIDHHLTNEPSTPLRVEVRDSGGDVEAYMTAKLENIDLADLELW</sequence>
<dbReference type="KEGG" id="scm:SCHCO_02663055"/>
<dbReference type="AlphaFoldDB" id="D8PQT4"/>
<evidence type="ECO:0008006" key="3">
    <source>
        <dbReference type="Google" id="ProtNLM"/>
    </source>
</evidence>
<dbReference type="InParanoid" id="D8PQT4"/>
<reference evidence="1 2" key="1">
    <citation type="journal article" date="2010" name="Nat. Biotechnol.">
        <title>Genome sequence of the model mushroom Schizophyllum commune.</title>
        <authorList>
            <person name="Ohm R.A."/>
            <person name="de Jong J.F."/>
            <person name="Lugones L.G."/>
            <person name="Aerts A."/>
            <person name="Kothe E."/>
            <person name="Stajich J.E."/>
            <person name="de Vries R.P."/>
            <person name="Record E."/>
            <person name="Levasseur A."/>
            <person name="Baker S.E."/>
            <person name="Bartholomew K.A."/>
            <person name="Coutinho P.M."/>
            <person name="Erdmann S."/>
            <person name="Fowler T.J."/>
            <person name="Gathman A.C."/>
            <person name="Lombard V."/>
            <person name="Henrissat B."/>
            <person name="Knabe N."/>
            <person name="Kuees U."/>
            <person name="Lilly W.W."/>
            <person name="Lindquist E."/>
            <person name="Lucas S."/>
            <person name="Magnuson J.K."/>
            <person name="Piumi F."/>
            <person name="Raudaskoski M."/>
            <person name="Salamov A."/>
            <person name="Schmutz J."/>
            <person name="Schwarze F.W.M.R."/>
            <person name="vanKuyk P.A."/>
            <person name="Horton J.S."/>
            <person name="Grigoriev I.V."/>
            <person name="Woesten H.A.B."/>
        </authorList>
    </citation>
    <scope>NUCLEOTIDE SEQUENCE [LARGE SCALE GENOMIC DNA]</scope>
    <source>
        <strain evidence="2">H4-8 / FGSC 9210</strain>
    </source>
</reference>
<dbReference type="OrthoDB" id="5549158at2759"/>
<dbReference type="EMBL" id="GL377302">
    <property type="protein sequence ID" value="EFJ03787.1"/>
    <property type="molecule type" value="Genomic_DNA"/>
</dbReference>
<organism evidence="2">
    <name type="scientific">Schizophyllum commune (strain H4-8 / FGSC 9210)</name>
    <name type="common">Split gill fungus</name>
    <dbReference type="NCBI Taxonomy" id="578458"/>
    <lineage>
        <taxon>Eukaryota</taxon>
        <taxon>Fungi</taxon>
        <taxon>Dikarya</taxon>
        <taxon>Basidiomycota</taxon>
        <taxon>Agaricomycotina</taxon>
        <taxon>Agaricomycetes</taxon>
        <taxon>Agaricomycetidae</taxon>
        <taxon>Agaricales</taxon>
        <taxon>Schizophyllaceae</taxon>
        <taxon>Schizophyllum</taxon>
    </lineage>
</organism>
<dbReference type="Proteomes" id="UP000007431">
    <property type="component" value="Unassembled WGS sequence"/>
</dbReference>
<dbReference type="eggNOG" id="ENOG502S7J1">
    <property type="taxonomic scope" value="Eukaryota"/>
</dbReference>
<feature type="non-terminal residue" evidence="1">
    <location>
        <position position="439"/>
    </location>
</feature>
<dbReference type="STRING" id="578458.D8PQT4"/>
<proteinExistence type="predicted"/>
<name>D8PQT4_SCHCM</name>
<evidence type="ECO:0000313" key="2">
    <source>
        <dbReference type="Proteomes" id="UP000007431"/>
    </source>
</evidence>
<dbReference type="VEuPathDB" id="FungiDB:SCHCODRAFT_02663055"/>
<accession>D8PQT4</accession>
<dbReference type="GeneID" id="9584984"/>